<evidence type="ECO:0000259" key="2">
    <source>
        <dbReference type="Pfam" id="PF00112"/>
    </source>
</evidence>
<keyword id="KW-0903">Direct protein sequencing</keyword>
<dbReference type="MEROPS" id="C01.097"/>
<dbReference type="Pfam" id="PF00112">
    <property type="entry name" value="Peptidase_C1"/>
    <property type="match status" value="1"/>
</dbReference>
<dbReference type="InterPro" id="IPR013128">
    <property type="entry name" value="Peptidase_C1A"/>
</dbReference>
<organism>
    <name type="scientific">Phytolacca americana</name>
    <name type="common">American pokeweed</name>
    <name type="synonym">Phytolacca decandra</name>
    <dbReference type="NCBI Taxonomy" id="3527"/>
    <lineage>
        <taxon>Eukaryota</taxon>
        <taxon>Viridiplantae</taxon>
        <taxon>Streptophyta</taxon>
        <taxon>Embryophyta</taxon>
        <taxon>Tracheophyta</taxon>
        <taxon>Spermatophyta</taxon>
        <taxon>Magnoliopsida</taxon>
        <taxon>eudicotyledons</taxon>
        <taxon>Gunneridae</taxon>
        <taxon>Pentapetalae</taxon>
        <taxon>Caryophyllales</taxon>
        <taxon>Phytolaccaceae</taxon>
        <taxon>Phytolacca</taxon>
    </lineage>
</organism>
<comment type="similarity">
    <text evidence="1">Belongs to the peptidase C1 family.</text>
</comment>
<accession>Q9S894</accession>
<name>Q9S894_PHYAM</name>
<dbReference type="InterPro" id="IPR038765">
    <property type="entry name" value="Papain-like_cys_pep_sf"/>
</dbReference>
<dbReference type="InterPro" id="IPR000169">
    <property type="entry name" value="Pept_cys_AS"/>
</dbReference>
<dbReference type="PROSITE" id="PS00139">
    <property type="entry name" value="THIOL_PROTEASE_CYS"/>
    <property type="match status" value="1"/>
</dbReference>
<dbReference type="PANTHER" id="PTHR12411">
    <property type="entry name" value="CYSTEINE PROTEASE FAMILY C1-RELATED"/>
    <property type="match status" value="1"/>
</dbReference>
<evidence type="ECO:0000256" key="1">
    <source>
        <dbReference type="ARBA" id="ARBA00008455"/>
    </source>
</evidence>
<reference key="1">
    <citation type="journal article" date="1995" name="Phytochemistry">
        <title>Comparison of phytolacain R, a cysteine protease from Phytolacca americana, with papain.</title>
        <authorList>
            <person name="Kaneda M."/>
            <person name="Nagatome S."/>
            <person name="Uchikoba T."/>
        </authorList>
    </citation>
    <scope>PROTEIN SEQUENCE</scope>
</reference>
<feature type="domain" description="Peptidase C1A papain C-terminal" evidence="2">
    <location>
        <begin position="2"/>
        <end position="36"/>
    </location>
</feature>
<dbReference type="Gene3D" id="3.90.70.10">
    <property type="entry name" value="Cysteine proteinases"/>
    <property type="match status" value="1"/>
</dbReference>
<dbReference type="GO" id="GO:0006508">
    <property type="term" value="P:proteolysis"/>
    <property type="evidence" value="ECO:0007669"/>
    <property type="project" value="InterPro"/>
</dbReference>
<dbReference type="AlphaFoldDB" id="Q9S894"/>
<protein>
    <submittedName>
        <fullName>PHYTOLACAIN R</fullName>
    </submittedName>
</protein>
<dbReference type="InterPro" id="IPR000668">
    <property type="entry name" value="Peptidase_C1A_C"/>
</dbReference>
<dbReference type="GO" id="GO:0008234">
    <property type="term" value="F:cysteine-type peptidase activity"/>
    <property type="evidence" value="ECO:0007669"/>
    <property type="project" value="InterPro"/>
</dbReference>
<sequence>NLPSYIDWRNNYAVTPVKNQGECGSCWAFSVAAAVE</sequence>
<dbReference type="SUPFAM" id="SSF54001">
    <property type="entry name" value="Cysteine proteinases"/>
    <property type="match status" value="1"/>
</dbReference>
<proteinExistence type="evidence at protein level"/>